<dbReference type="FunFam" id="3.40.50.300:FF:000984">
    <property type="entry name" value="Chromosome partition protein Smc"/>
    <property type="match status" value="1"/>
</dbReference>
<dbReference type="SUPFAM" id="SSF75553">
    <property type="entry name" value="Smc hinge domain"/>
    <property type="match status" value="1"/>
</dbReference>
<dbReference type="GO" id="GO:0007059">
    <property type="term" value="P:chromosome segregation"/>
    <property type="evidence" value="ECO:0007669"/>
    <property type="project" value="UniProtKB-UniRule"/>
</dbReference>
<feature type="domain" description="SMC hinge" evidence="9">
    <location>
        <begin position="510"/>
        <end position="629"/>
    </location>
</feature>
<evidence type="ECO:0000256" key="3">
    <source>
        <dbReference type="ARBA" id="ARBA00022741"/>
    </source>
</evidence>
<feature type="coiled-coil region" evidence="7">
    <location>
        <begin position="174"/>
        <end position="201"/>
    </location>
</feature>
<dbReference type="PANTHER" id="PTHR43977">
    <property type="entry name" value="STRUCTURAL MAINTENANCE OF CHROMOSOMES PROTEIN 3"/>
    <property type="match status" value="1"/>
</dbReference>
<comment type="function">
    <text evidence="7">Required for chromosome condensation and partitioning.</text>
</comment>
<feature type="binding site" evidence="7">
    <location>
        <begin position="32"/>
        <end position="39"/>
    </location>
    <ligand>
        <name>ATP</name>
        <dbReference type="ChEBI" id="CHEBI:30616"/>
    </ligand>
</feature>
<evidence type="ECO:0000256" key="4">
    <source>
        <dbReference type="ARBA" id="ARBA00022840"/>
    </source>
</evidence>
<organism evidence="10 11">
    <name type="scientific">Arcanobacterium phocae</name>
    <dbReference type="NCBI Taxonomy" id="131112"/>
    <lineage>
        <taxon>Bacteria</taxon>
        <taxon>Bacillati</taxon>
        <taxon>Actinomycetota</taxon>
        <taxon>Actinomycetes</taxon>
        <taxon>Actinomycetales</taxon>
        <taxon>Actinomycetaceae</taxon>
        <taxon>Arcanobacterium</taxon>
    </lineage>
</organism>
<gene>
    <name evidence="7" type="primary">smc</name>
    <name evidence="10" type="ORF">SAMN04489737_1683</name>
</gene>
<comment type="subcellular location">
    <subcellularLocation>
        <location evidence="1 7">Cytoplasm</location>
    </subcellularLocation>
</comment>
<feature type="compositionally biased region" description="Polar residues" evidence="8">
    <location>
        <begin position="782"/>
        <end position="797"/>
    </location>
</feature>
<evidence type="ECO:0000256" key="5">
    <source>
        <dbReference type="ARBA" id="ARBA00023054"/>
    </source>
</evidence>
<keyword evidence="5 7" id="KW-0175">Coiled coil</keyword>
<dbReference type="InterPro" id="IPR011890">
    <property type="entry name" value="SMC_prok"/>
</dbReference>
<dbReference type="Gene3D" id="6.10.140.1720">
    <property type="match status" value="1"/>
</dbReference>
<comment type="subunit">
    <text evidence="7">Homodimer.</text>
</comment>
<evidence type="ECO:0000313" key="11">
    <source>
        <dbReference type="Proteomes" id="UP000214355"/>
    </source>
</evidence>
<feature type="region of interest" description="Disordered" evidence="8">
    <location>
        <begin position="782"/>
        <end position="803"/>
    </location>
</feature>
<dbReference type="Gene3D" id="3.30.70.1620">
    <property type="match status" value="1"/>
</dbReference>
<feature type="coiled-coil region" evidence="7">
    <location>
        <begin position="234"/>
        <end position="289"/>
    </location>
</feature>
<feature type="coiled-coil region" evidence="7">
    <location>
        <begin position="390"/>
        <end position="480"/>
    </location>
</feature>
<evidence type="ECO:0000259" key="9">
    <source>
        <dbReference type="SMART" id="SM00968"/>
    </source>
</evidence>
<dbReference type="GO" id="GO:0006260">
    <property type="term" value="P:DNA replication"/>
    <property type="evidence" value="ECO:0007669"/>
    <property type="project" value="UniProtKB-UniRule"/>
</dbReference>
<dbReference type="Pfam" id="PF02463">
    <property type="entry name" value="SMC_N"/>
    <property type="match status" value="1"/>
</dbReference>
<evidence type="ECO:0000256" key="8">
    <source>
        <dbReference type="SAM" id="MobiDB-lite"/>
    </source>
</evidence>
<dbReference type="GO" id="GO:0030261">
    <property type="term" value="P:chromosome condensation"/>
    <property type="evidence" value="ECO:0007669"/>
    <property type="project" value="InterPro"/>
</dbReference>
<dbReference type="InterPro" id="IPR024704">
    <property type="entry name" value="SMC"/>
</dbReference>
<dbReference type="GO" id="GO:0016887">
    <property type="term" value="F:ATP hydrolysis activity"/>
    <property type="evidence" value="ECO:0007669"/>
    <property type="project" value="InterPro"/>
</dbReference>
<evidence type="ECO:0000313" key="10">
    <source>
        <dbReference type="EMBL" id="SDU82221.1"/>
    </source>
</evidence>
<dbReference type="RefSeq" id="WP_091282171.1">
    <property type="nucleotide sequence ID" value="NZ_LT629804.1"/>
</dbReference>
<accession>A0A1H2LNQ4</accession>
<dbReference type="EMBL" id="LT629804">
    <property type="protein sequence ID" value="SDU82221.1"/>
    <property type="molecule type" value="Genomic_DNA"/>
</dbReference>
<dbReference type="GO" id="GO:0007062">
    <property type="term" value="P:sister chromatid cohesion"/>
    <property type="evidence" value="ECO:0007669"/>
    <property type="project" value="InterPro"/>
</dbReference>
<dbReference type="FunFam" id="3.40.50.300:FF:000901">
    <property type="entry name" value="Chromosome partition protein Smc"/>
    <property type="match status" value="1"/>
</dbReference>
<dbReference type="AlphaFoldDB" id="A0A1H2LNQ4"/>
<dbReference type="GO" id="GO:0005737">
    <property type="term" value="C:cytoplasm"/>
    <property type="evidence" value="ECO:0007669"/>
    <property type="project" value="UniProtKB-SubCell"/>
</dbReference>
<dbReference type="InterPro" id="IPR027417">
    <property type="entry name" value="P-loop_NTPase"/>
</dbReference>
<dbReference type="GO" id="GO:0005524">
    <property type="term" value="F:ATP binding"/>
    <property type="evidence" value="ECO:0007669"/>
    <property type="project" value="UniProtKB-UniRule"/>
</dbReference>
<dbReference type="SUPFAM" id="SSF52540">
    <property type="entry name" value="P-loop containing nucleoside triphosphate hydrolases"/>
    <property type="match status" value="1"/>
</dbReference>
<dbReference type="Proteomes" id="UP000214355">
    <property type="component" value="Chromosome I"/>
</dbReference>
<dbReference type="HAMAP" id="MF_01894">
    <property type="entry name" value="Smc_prok"/>
    <property type="match status" value="1"/>
</dbReference>
<dbReference type="PIRSF" id="PIRSF005719">
    <property type="entry name" value="SMC"/>
    <property type="match status" value="1"/>
</dbReference>
<dbReference type="InterPro" id="IPR010935">
    <property type="entry name" value="SMC_hinge"/>
</dbReference>
<keyword evidence="11" id="KW-1185">Reference proteome</keyword>
<keyword evidence="6 7" id="KW-0238">DNA-binding</keyword>
<feature type="coiled-coil region" evidence="7">
    <location>
        <begin position="972"/>
        <end position="1020"/>
    </location>
</feature>
<dbReference type="GeneID" id="65345406"/>
<dbReference type="GO" id="GO:0003677">
    <property type="term" value="F:DNA binding"/>
    <property type="evidence" value="ECO:0007669"/>
    <property type="project" value="UniProtKB-UniRule"/>
</dbReference>
<dbReference type="Pfam" id="PF06470">
    <property type="entry name" value="SMC_hinge"/>
    <property type="match status" value="1"/>
</dbReference>
<keyword evidence="3 7" id="KW-0547">Nucleotide-binding</keyword>
<dbReference type="GO" id="GO:0005694">
    <property type="term" value="C:chromosome"/>
    <property type="evidence" value="ECO:0007669"/>
    <property type="project" value="InterPro"/>
</dbReference>
<feature type="coiled-coil region" evidence="7">
    <location>
        <begin position="820"/>
        <end position="885"/>
    </location>
</feature>
<dbReference type="Gene3D" id="1.20.1060.20">
    <property type="match status" value="1"/>
</dbReference>
<comment type="domain">
    <text evidence="7">Contains large globular domains required for ATP hydrolysis at each terminus and a third globular domain forming a flexible hinge near the middle of the molecule. These domains are separated by coiled-coil structures.</text>
</comment>
<feature type="coiled-coil region" evidence="7">
    <location>
        <begin position="680"/>
        <end position="707"/>
    </location>
</feature>
<protein>
    <recommendedName>
        <fullName evidence="7">Chromosome partition protein Smc</fullName>
    </recommendedName>
</protein>
<evidence type="ECO:0000256" key="7">
    <source>
        <dbReference type="HAMAP-Rule" id="MF_01894"/>
    </source>
</evidence>
<dbReference type="NCBIfam" id="TIGR02168">
    <property type="entry name" value="SMC_prok_B"/>
    <property type="match status" value="1"/>
</dbReference>
<evidence type="ECO:0000256" key="1">
    <source>
        <dbReference type="ARBA" id="ARBA00004496"/>
    </source>
</evidence>
<dbReference type="STRING" id="131112.SAMN04489737_1683"/>
<dbReference type="OrthoDB" id="9808768at2"/>
<sequence>MHLKTLTLRGFKSFASATTLHFEPGINCVVGPNGSGKSNVVDALAWVMGEQGAKNLRGGNMTDVIFAGTASRPALGRAEVSLTIDNSDGALPIDYSEVTISRTLFRAGGSEYAINGSPCRLLDIQELLSDTGMGRQMHVIIGQGKLDQVLTATPEDRRSFIEEAAGVLKHRRRKEKALHKLDAMQANLTRIEDLTAELRRQLGPLARQASTARRAQAIQQHVFDARARLLADDLAQAQARLASQTTNKQTLAQQRVAIEHTVRTARDELERLENERAQASPRLAELTDTWQRVTALAERFASLRALAGERHRSLLSATPDIHRGESPESIRGRAQVARQEEDELTMLVQQAHDTLNAVITQREDCERTERSIDAELALVNRALADQREAAARLAGKITAVKSRLEALTAERERVASAGNDAQIRARDAADQVARLEQDIVAHTDGDDTLAIEHEEAAKDLAAASERVERARKTLTQAQGQSVAWQTKAETLKLSLAPENATAWALDIHRIGINGLVRDAIRIDAGWEAGIEAAMLGVADGAVVTDVDLAIDALQAARQANAGHVDFLISTSHDCGDQTQTVIEAAGVSEHEARSASSVIHGDDDVARALRYYLADTVLATDLRIARKLMNAGAQRVATLAGDVVTLTTARGGEVEHNAILARQALYDDAVQQAERAHKVEQEAQRDIDKAISARNEAQENYDLLATQLTSRDSQVAAISAQLGVLRQSLSTAQAETERNEQRIQRIDADLAAHTAKCAELESRNAATSDDPAEQTAKLAQLQSQRESAHQATIQARTQETEARLSLRTREERLRAVAGRADTLENTAQSVEARIAQEGRAAQRRAQAAQIAEKVYEYADRAAREAQRLETEINQEREELNEAHSVREAGIAQARQTLDEALVQERQFDDSRHQHELALAELQLTYKQLAQRAIDDLGMEAATLIDEFGPHQLIVDPESQDDDGHPRSYPYVRGEQEKRLARAERDLAKLGKINPLALEEHAALEERHSYLSEQLADLRQSRADLLQIVSDIDSRVHEVMSGAYQDVARAFERIFPRLFPGGEGRLVLTDPDSILTTGIDIEARPPGKRVKRLSLLSGGERSLTALAFLVAIFMARPSPFYVMDEVEAALDDVNLSRLLDIFVELQENSQLLVITHHKRTMEIADALYGVAMREGGVTTVISQRLKDVTQM</sequence>
<proteinExistence type="inferred from homology"/>
<dbReference type="InterPro" id="IPR003395">
    <property type="entry name" value="RecF/RecN/SMC_N"/>
</dbReference>
<reference evidence="11" key="1">
    <citation type="submission" date="2016-10" db="EMBL/GenBank/DDBJ databases">
        <authorList>
            <person name="Varghese N."/>
            <person name="Submissions S."/>
        </authorList>
    </citation>
    <scope>NUCLEOTIDE SEQUENCE [LARGE SCALE GENOMIC DNA]</scope>
    <source>
        <strain evidence="11">DSM 10002</strain>
    </source>
</reference>
<name>A0A1H2LNQ4_9ACTO</name>
<comment type="similarity">
    <text evidence="7">Belongs to the SMC family.</text>
</comment>
<dbReference type="InterPro" id="IPR036277">
    <property type="entry name" value="SMC_hinge_sf"/>
</dbReference>
<evidence type="ECO:0000256" key="6">
    <source>
        <dbReference type="ARBA" id="ARBA00023125"/>
    </source>
</evidence>
<dbReference type="SMART" id="SM00968">
    <property type="entry name" value="SMC_hinge"/>
    <property type="match status" value="1"/>
</dbReference>
<keyword evidence="2 7" id="KW-0963">Cytoplasm</keyword>
<dbReference type="CDD" id="cd03278">
    <property type="entry name" value="ABC_SMC_barmotin"/>
    <property type="match status" value="1"/>
</dbReference>
<keyword evidence="4 7" id="KW-0067">ATP-binding</keyword>
<dbReference type="Gene3D" id="3.40.50.300">
    <property type="entry name" value="P-loop containing nucleotide triphosphate hydrolases"/>
    <property type="match status" value="2"/>
</dbReference>
<evidence type="ECO:0000256" key="2">
    <source>
        <dbReference type="ARBA" id="ARBA00022490"/>
    </source>
</evidence>